<feature type="region of interest" description="Disordered" evidence="5">
    <location>
        <begin position="35"/>
        <end position="59"/>
    </location>
</feature>
<reference evidence="7" key="1">
    <citation type="journal article" date="2020" name="Stud. Mycol.">
        <title>101 Dothideomycetes genomes: a test case for predicting lifestyles and emergence of pathogens.</title>
        <authorList>
            <person name="Haridas S."/>
            <person name="Albert R."/>
            <person name="Binder M."/>
            <person name="Bloem J."/>
            <person name="Labutti K."/>
            <person name="Salamov A."/>
            <person name="Andreopoulos B."/>
            <person name="Baker S."/>
            <person name="Barry K."/>
            <person name="Bills G."/>
            <person name="Bluhm B."/>
            <person name="Cannon C."/>
            <person name="Castanera R."/>
            <person name="Culley D."/>
            <person name="Daum C."/>
            <person name="Ezra D."/>
            <person name="Gonzalez J."/>
            <person name="Henrissat B."/>
            <person name="Kuo A."/>
            <person name="Liang C."/>
            <person name="Lipzen A."/>
            <person name="Lutzoni F."/>
            <person name="Magnuson J."/>
            <person name="Mondo S."/>
            <person name="Nolan M."/>
            <person name="Ohm R."/>
            <person name="Pangilinan J."/>
            <person name="Park H.-J."/>
            <person name="Ramirez L."/>
            <person name="Alfaro M."/>
            <person name="Sun H."/>
            <person name="Tritt A."/>
            <person name="Yoshinaga Y."/>
            <person name="Zwiers L.-H."/>
            <person name="Turgeon B."/>
            <person name="Goodwin S."/>
            <person name="Spatafora J."/>
            <person name="Crous P."/>
            <person name="Grigoriev I."/>
        </authorList>
    </citation>
    <scope>NUCLEOTIDE SEQUENCE</scope>
    <source>
        <strain evidence="7">CBS 480.64</strain>
    </source>
</reference>
<feature type="region of interest" description="Disordered" evidence="5">
    <location>
        <begin position="71"/>
        <end position="172"/>
    </location>
</feature>
<keyword evidence="4" id="KW-0269">Exonuclease</keyword>
<dbReference type="InterPro" id="IPR036397">
    <property type="entry name" value="RNaseH_sf"/>
</dbReference>
<proteinExistence type="inferred from homology"/>
<dbReference type="InterPro" id="IPR013520">
    <property type="entry name" value="Ribonucl_H"/>
</dbReference>
<dbReference type="GO" id="GO:0003676">
    <property type="term" value="F:nucleic acid binding"/>
    <property type="evidence" value="ECO:0007669"/>
    <property type="project" value="InterPro"/>
</dbReference>
<dbReference type="InterPro" id="IPR047021">
    <property type="entry name" value="REXO1/3/4-like"/>
</dbReference>
<evidence type="ECO:0000256" key="2">
    <source>
        <dbReference type="ARBA" id="ARBA00022722"/>
    </source>
</evidence>
<evidence type="ECO:0000313" key="7">
    <source>
        <dbReference type="EMBL" id="KAF2858438.1"/>
    </source>
</evidence>
<keyword evidence="3" id="KW-0378">Hydrolase</keyword>
<name>A0A6A7BVC0_9PEZI</name>
<dbReference type="AlphaFoldDB" id="A0A6A7BVC0"/>
<evidence type="ECO:0000256" key="3">
    <source>
        <dbReference type="ARBA" id="ARBA00022801"/>
    </source>
</evidence>
<evidence type="ECO:0000313" key="8">
    <source>
        <dbReference type="Proteomes" id="UP000799421"/>
    </source>
</evidence>
<evidence type="ECO:0000256" key="5">
    <source>
        <dbReference type="SAM" id="MobiDB-lite"/>
    </source>
</evidence>
<dbReference type="Gene3D" id="3.30.420.10">
    <property type="entry name" value="Ribonuclease H-like superfamily/Ribonuclease H"/>
    <property type="match status" value="1"/>
</dbReference>
<evidence type="ECO:0000259" key="6">
    <source>
        <dbReference type="SMART" id="SM00479"/>
    </source>
</evidence>
<dbReference type="InterPro" id="IPR034922">
    <property type="entry name" value="REX1-like_exo"/>
</dbReference>
<evidence type="ECO:0000256" key="4">
    <source>
        <dbReference type="ARBA" id="ARBA00022839"/>
    </source>
</evidence>
<dbReference type="EMBL" id="MU006010">
    <property type="protein sequence ID" value="KAF2858438.1"/>
    <property type="molecule type" value="Genomic_DNA"/>
</dbReference>
<dbReference type="SUPFAM" id="SSF53098">
    <property type="entry name" value="Ribonuclease H-like"/>
    <property type="match status" value="1"/>
</dbReference>
<comment type="similarity">
    <text evidence="1">Belongs to the REXO1/REXO3 family.</text>
</comment>
<keyword evidence="2" id="KW-0540">Nuclease</keyword>
<dbReference type="PANTHER" id="PTHR12801:SF112">
    <property type="entry name" value="RNA EXONUCLEASE 3"/>
    <property type="match status" value="1"/>
</dbReference>
<feature type="compositionally biased region" description="Basic and acidic residues" evidence="5">
    <location>
        <begin position="35"/>
        <end position="45"/>
    </location>
</feature>
<dbReference type="Proteomes" id="UP000799421">
    <property type="component" value="Unassembled WGS sequence"/>
</dbReference>
<feature type="domain" description="Exonuclease" evidence="6">
    <location>
        <begin position="429"/>
        <end position="621"/>
    </location>
</feature>
<accession>A0A6A7BVC0</accession>
<feature type="compositionally biased region" description="Basic and acidic residues" evidence="5">
    <location>
        <begin position="157"/>
        <end position="172"/>
    </location>
</feature>
<dbReference type="OrthoDB" id="3996471at2759"/>
<organism evidence="7 8">
    <name type="scientific">Piedraia hortae CBS 480.64</name>
    <dbReference type="NCBI Taxonomy" id="1314780"/>
    <lineage>
        <taxon>Eukaryota</taxon>
        <taxon>Fungi</taxon>
        <taxon>Dikarya</taxon>
        <taxon>Ascomycota</taxon>
        <taxon>Pezizomycotina</taxon>
        <taxon>Dothideomycetes</taxon>
        <taxon>Dothideomycetidae</taxon>
        <taxon>Capnodiales</taxon>
        <taxon>Piedraiaceae</taxon>
        <taxon>Piedraia</taxon>
    </lineage>
</organism>
<protein>
    <recommendedName>
        <fullName evidence="6">Exonuclease domain-containing protein</fullName>
    </recommendedName>
</protein>
<dbReference type="GO" id="GO:0005634">
    <property type="term" value="C:nucleus"/>
    <property type="evidence" value="ECO:0007669"/>
    <property type="project" value="TreeGrafter"/>
</dbReference>
<dbReference type="CDD" id="cd06145">
    <property type="entry name" value="REX1_like"/>
    <property type="match status" value="1"/>
</dbReference>
<feature type="compositionally biased region" description="Basic and acidic residues" evidence="5">
    <location>
        <begin position="262"/>
        <end position="273"/>
    </location>
</feature>
<dbReference type="PANTHER" id="PTHR12801">
    <property type="entry name" value="RNA EXONUCLEASE REXO1 / RECO3 FAMILY MEMBER-RELATED"/>
    <property type="match status" value="1"/>
</dbReference>
<dbReference type="InterPro" id="IPR012337">
    <property type="entry name" value="RNaseH-like_sf"/>
</dbReference>
<gene>
    <name evidence="7" type="ORF">K470DRAFT_259850</name>
</gene>
<evidence type="ECO:0000256" key="1">
    <source>
        <dbReference type="ARBA" id="ARBA00006357"/>
    </source>
</evidence>
<feature type="compositionally biased region" description="Polar residues" evidence="5">
    <location>
        <begin position="47"/>
        <end position="58"/>
    </location>
</feature>
<dbReference type="GO" id="GO:0004527">
    <property type="term" value="F:exonuclease activity"/>
    <property type="evidence" value="ECO:0007669"/>
    <property type="project" value="UniProtKB-KW"/>
</dbReference>
<feature type="region of interest" description="Disordered" evidence="5">
    <location>
        <begin position="262"/>
        <end position="281"/>
    </location>
</feature>
<dbReference type="SMART" id="SM00479">
    <property type="entry name" value="EXOIII"/>
    <property type="match status" value="1"/>
</dbReference>
<keyword evidence="8" id="KW-1185">Reference proteome</keyword>
<feature type="region of interest" description="Disordered" evidence="5">
    <location>
        <begin position="348"/>
        <end position="371"/>
    </location>
</feature>
<sequence length="636" mass="68987">MVFYTTNLFKGVRCPERNCQILNCIFGHHEDEHVVQEEKGSERNHVPTRNSPTTSPKTVCQGVVGILNSGSKSSCTYTKAQPEEDPSAAQRLPSTNQEVTEKISPLPSSHPEAPPAKRRKISSTGSDAVNATSNDVVTPRSNLLGPNKSSQTSLGNGKKESKSAAKADPERLVPRRVPIDPVPFSKRLLYLQHLHAEMARLNSLSPKGGLIPKQQTIKMALNEEERLALEKGSVYANVLKLRISAYKKMKFPDWESHVKSLRTDKTTNPKPRDTGVSPSEELSIARTLVVTDQSALAKHGYIPTPPNEAAAQEAAAAVLASKNYEICERCAARFQVFPDRDASGRLTSNGPCRYHPLRKVQPMPSKADTGPREASYPCCGQTVGNDGCTTAEWHVFKASSPARLAAVLPFVNTPEIDNALQDAQGKPVDAIVFDCEMGFTTLGMELIRITALSWPGGDVLIDALVRPFGIILDLNSRFSGVWPQQFANAVEIEAADIRPSPKIRLAVEGAQSRPSSKTLPMLKSPLAARAALLAYATPKTILIGHAIENDLNAIRLCHPLIIDTVLLFPHPKGLPMRCGLRALAEKFLGKIIQSGEGGHDAAEDAQVTGELVRAEVGKRARLGLKEKQVKAAKAKA</sequence>
<feature type="compositionally biased region" description="Polar residues" evidence="5">
    <location>
        <begin position="122"/>
        <end position="141"/>
    </location>
</feature>